<dbReference type="AlphaFoldDB" id="A0A445MHF1"/>
<protein>
    <submittedName>
        <fullName evidence="2">Uncharacterized protein</fullName>
    </submittedName>
</protein>
<organism evidence="2">
    <name type="scientific">Ensete ventricosum</name>
    <name type="common">Abyssinian banana</name>
    <name type="synonym">Musa ensete</name>
    <dbReference type="NCBI Taxonomy" id="4639"/>
    <lineage>
        <taxon>Eukaryota</taxon>
        <taxon>Viridiplantae</taxon>
        <taxon>Streptophyta</taxon>
        <taxon>Embryophyta</taxon>
        <taxon>Tracheophyta</taxon>
        <taxon>Spermatophyta</taxon>
        <taxon>Magnoliopsida</taxon>
        <taxon>Liliopsida</taxon>
        <taxon>Zingiberales</taxon>
        <taxon>Musaceae</taxon>
        <taxon>Ensete</taxon>
    </lineage>
</organism>
<evidence type="ECO:0000313" key="2">
    <source>
        <dbReference type="EMBL" id="RZR73685.1"/>
    </source>
</evidence>
<dbReference type="EMBL" id="KV875988">
    <property type="protein sequence ID" value="RZR73685.1"/>
    <property type="molecule type" value="Genomic_DNA"/>
</dbReference>
<accession>A0A445MHF1</accession>
<evidence type="ECO:0000256" key="1">
    <source>
        <dbReference type="SAM" id="SignalP"/>
    </source>
</evidence>
<feature type="chain" id="PRO_5019401681" evidence="1">
    <location>
        <begin position="19"/>
        <end position="145"/>
    </location>
</feature>
<reference evidence="2" key="1">
    <citation type="journal article" date="2018" name="Data Brief">
        <title>Genome sequence data from 17 accessions of Ensete ventricosum, a staple food crop for millions in Ethiopia.</title>
        <authorList>
            <person name="Yemataw Z."/>
            <person name="Muzemil S."/>
            <person name="Ambachew D."/>
            <person name="Tripathi L."/>
            <person name="Tesfaye K."/>
            <person name="Chala A."/>
            <person name="Farbos A."/>
            <person name="O'Neill P."/>
            <person name="Moore K."/>
            <person name="Grant M."/>
            <person name="Studholme D.J."/>
        </authorList>
    </citation>
    <scope>NUCLEOTIDE SEQUENCE [LARGE SCALE GENOMIC DNA]</scope>
    <source>
        <tissue evidence="2">Leaf</tissue>
    </source>
</reference>
<proteinExistence type="predicted"/>
<keyword evidence="1" id="KW-0732">Signal</keyword>
<dbReference type="Proteomes" id="UP000290560">
    <property type="component" value="Unassembled WGS sequence"/>
</dbReference>
<feature type="signal peptide" evidence="1">
    <location>
        <begin position="1"/>
        <end position="18"/>
    </location>
</feature>
<sequence length="145" mass="16143">MCVVHGLVLTVTISSGWTSEPRQRRSLAREGSKPRGTLRAQAIPCRAGSDRIEPDSKSLPTVGGQRMCRCRLAKDLKAPTRMLERVLAMGRFADHLVLRMPDTVLSSLHVSHLLLKTDCRHRYLVSSCFVSPTLPSPTPRASERR</sequence>
<gene>
    <name evidence="2" type="ORF">BHM03_00026955</name>
</gene>
<name>A0A445MHF1_ENSVE</name>